<dbReference type="SUPFAM" id="SSF53335">
    <property type="entry name" value="S-adenosyl-L-methionine-dependent methyltransferases"/>
    <property type="match status" value="1"/>
</dbReference>
<keyword evidence="2" id="KW-0808">Transferase</keyword>
<dbReference type="InterPro" id="IPR013216">
    <property type="entry name" value="Methyltransf_11"/>
</dbReference>
<dbReference type="InterPro" id="IPR029063">
    <property type="entry name" value="SAM-dependent_MTases_sf"/>
</dbReference>
<accession>A0A418ZQM3</accession>
<dbReference type="OrthoDB" id="8153637at2"/>
<dbReference type="PANTHER" id="PTHR42912">
    <property type="entry name" value="METHYLTRANSFERASE"/>
    <property type="match status" value="1"/>
</dbReference>
<dbReference type="EMBL" id="QZEV01000122">
    <property type="protein sequence ID" value="RJK98509.1"/>
    <property type="molecule type" value="Genomic_DNA"/>
</dbReference>
<dbReference type="InterPro" id="IPR050508">
    <property type="entry name" value="Methyltransf_Superfamily"/>
</dbReference>
<keyword evidence="3" id="KW-1185">Reference proteome</keyword>
<dbReference type="Gene3D" id="3.40.50.150">
    <property type="entry name" value="Vaccinia Virus protein VP39"/>
    <property type="match status" value="1"/>
</dbReference>
<evidence type="ECO:0000313" key="3">
    <source>
        <dbReference type="Proteomes" id="UP000285530"/>
    </source>
</evidence>
<dbReference type="Pfam" id="PF08241">
    <property type="entry name" value="Methyltransf_11"/>
    <property type="match status" value="1"/>
</dbReference>
<comment type="caution">
    <text evidence="2">The sequence shown here is derived from an EMBL/GenBank/DDBJ whole genome shotgun (WGS) entry which is preliminary data.</text>
</comment>
<name>A0A418ZQM3_9RHOB</name>
<dbReference type="GO" id="GO:0032259">
    <property type="term" value="P:methylation"/>
    <property type="evidence" value="ECO:0007669"/>
    <property type="project" value="UniProtKB-KW"/>
</dbReference>
<reference evidence="2 3" key="1">
    <citation type="submission" date="2018-09" db="EMBL/GenBank/DDBJ databases">
        <title>Paracoccus onubensis nov. sp. a moderate halophilic bacterium isolated from Gruta de las Maravillas (Aracena, Spain).</title>
        <authorList>
            <person name="Jurado V."/>
            <person name="Gutierrez-Patricio S."/>
            <person name="Gonzalez-Pimentel J.L."/>
            <person name="Laiz L."/>
            <person name="Saiz-Jimenez C."/>
        </authorList>
    </citation>
    <scope>NUCLEOTIDE SEQUENCE [LARGE SCALE GENOMIC DNA]</scope>
    <source>
        <strain evidence="2 3">DSM 19484</strain>
    </source>
</reference>
<evidence type="ECO:0000313" key="2">
    <source>
        <dbReference type="EMBL" id="RJK98509.1"/>
    </source>
</evidence>
<evidence type="ECO:0000259" key="1">
    <source>
        <dbReference type="Pfam" id="PF08241"/>
    </source>
</evidence>
<keyword evidence="2" id="KW-0489">Methyltransferase</keyword>
<proteinExistence type="predicted"/>
<dbReference type="GO" id="GO:0008757">
    <property type="term" value="F:S-adenosylmethionine-dependent methyltransferase activity"/>
    <property type="evidence" value="ECO:0007669"/>
    <property type="project" value="InterPro"/>
</dbReference>
<dbReference type="AlphaFoldDB" id="A0A418ZQM3"/>
<sequence length="240" mass="26474">MPDNGWEASARAWIADMGSDGDFSRRHVLDGPMLARVRASGAHDAVDVGCGEGRFCRLMRAEGIDPIGVEPTADLRATAAARDPGGRYLDARAEALPLDDASTDLVVSYLTLIDIDGLEEAVAQMARILRPGGRLLIANLNSFSTAGTWRGRADDSREFVMNGYADPRAEWVSWRGITVRNWHRPFQTYLQALLGQGLVMTHFEEPQPTGGPPETVRRFRDAPWFHVMEWRKPVTAGSGR</sequence>
<dbReference type="CDD" id="cd02440">
    <property type="entry name" value="AdoMet_MTases"/>
    <property type="match status" value="1"/>
</dbReference>
<gene>
    <name evidence="2" type="ORF">D3P06_16165</name>
</gene>
<organism evidence="2 3">
    <name type="scientific">Paracoccus aestuarii</name>
    <dbReference type="NCBI Taxonomy" id="453842"/>
    <lineage>
        <taxon>Bacteria</taxon>
        <taxon>Pseudomonadati</taxon>
        <taxon>Pseudomonadota</taxon>
        <taxon>Alphaproteobacteria</taxon>
        <taxon>Rhodobacterales</taxon>
        <taxon>Paracoccaceae</taxon>
        <taxon>Paracoccus</taxon>
    </lineage>
</organism>
<dbReference type="Proteomes" id="UP000285530">
    <property type="component" value="Unassembled WGS sequence"/>
</dbReference>
<protein>
    <submittedName>
        <fullName evidence="2">Class I SAM-dependent methyltransferase</fullName>
    </submittedName>
</protein>
<dbReference type="RefSeq" id="WP_119887529.1">
    <property type="nucleotide sequence ID" value="NZ_CP067169.1"/>
</dbReference>
<feature type="domain" description="Methyltransferase type 11" evidence="1">
    <location>
        <begin position="46"/>
        <end position="137"/>
    </location>
</feature>